<dbReference type="OrthoDB" id="529980at2759"/>
<dbReference type="SUPFAM" id="SSF56672">
    <property type="entry name" value="DNA/RNA polymerases"/>
    <property type="match status" value="1"/>
</dbReference>
<evidence type="ECO:0000259" key="1">
    <source>
        <dbReference type="Pfam" id="PF00078"/>
    </source>
</evidence>
<dbReference type="InterPro" id="IPR043128">
    <property type="entry name" value="Rev_trsase/Diguanyl_cyclase"/>
</dbReference>
<dbReference type="InterPro" id="IPR000477">
    <property type="entry name" value="RT_dom"/>
</dbReference>
<gene>
    <name evidence="2" type="primary">pol</name>
    <name evidence="2" type="ORF">CR513_45908</name>
</gene>
<name>A0A371F7V1_MUCPR</name>
<keyword evidence="3" id="KW-1185">Reference proteome</keyword>
<dbReference type="InterPro" id="IPR050951">
    <property type="entry name" value="Retrovirus_Pol_polyprotein"/>
</dbReference>
<dbReference type="Gene3D" id="3.30.70.270">
    <property type="match status" value="2"/>
</dbReference>
<dbReference type="PANTHER" id="PTHR37984:SF5">
    <property type="entry name" value="PROTEIN NYNRIN-LIKE"/>
    <property type="match status" value="1"/>
</dbReference>
<accession>A0A371F7V1</accession>
<dbReference type="EMBL" id="QJKJ01010205">
    <property type="protein sequence ID" value="RDX74357.1"/>
    <property type="molecule type" value="Genomic_DNA"/>
</dbReference>
<dbReference type="AlphaFoldDB" id="A0A371F7V1"/>
<dbReference type="InterPro" id="IPR043502">
    <property type="entry name" value="DNA/RNA_pol_sf"/>
</dbReference>
<dbReference type="PANTHER" id="PTHR37984">
    <property type="entry name" value="PROTEIN CBG26694"/>
    <property type="match status" value="1"/>
</dbReference>
<proteinExistence type="predicted"/>
<sequence>MDYRAINNIIARYRHPIPCLDDLLDELHDAKLFSKIDLKADTIKFGKRDEWKMTFKTNLIDKCMVMYFDDILIYSTCLDDHLLHVLNVLEILRKETLFANLDKCVFYTPKVTFLDFVVGSHGVKVDEEKVKAIKDWPTPKIVGEVRSFHGFTSFYRKFVKDFNTFAAPLNETVKKNVGFKWEESQERTFQTLKEKAQSSSNSCEFVIHSNHEALKNLRWKSKLNRRHAKWFPYVIKHKQDRMNVVADALLRRHALIAIFETKMLGLDCTKQLHYGFLFKGKKLSVPVSSIRQLLVREAHEGGLMGHFEDLKTLDIFNEHFY</sequence>
<comment type="caution">
    <text evidence="2">The sequence shown here is derived from an EMBL/GenBank/DDBJ whole genome shotgun (WGS) entry which is preliminary data.</text>
</comment>
<organism evidence="2 3">
    <name type="scientific">Mucuna pruriens</name>
    <name type="common">Velvet bean</name>
    <name type="synonym">Dolichos pruriens</name>
    <dbReference type="NCBI Taxonomy" id="157652"/>
    <lineage>
        <taxon>Eukaryota</taxon>
        <taxon>Viridiplantae</taxon>
        <taxon>Streptophyta</taxon>
        <taxon>Embryophyta</taxon>
        <taxon>Tracheophyta</taxon>
        <taxon>Spermatophyta</taxon>
        <taxon>Magnoliopsida</taxon>
        <taxon>eudicotyledons</taxon>
        <taxon>Gunneridae</taxon>
        <taxon>Pentapetalae</taxon>
        <taxon>rosids</taxon>
        <taxon>fabids</taxon>
        <taxon>Fabales</taxon>
        <taxon>Fabaceae</taxon>
        <taxon>Papilionoideae</taxon>
        <taxon>50 kb inversion clade</taxon>
        <taxon>NPAAA clade</taxon>
        <taxon>indigoferoid/millettioid clade</taxon>
        <taxon>Phaseoleae</taxon>
        <taxon>Mucuna</taxon>
    </lineage>
</organism>
<feature type="domain" description="Reverse transcriptase" evidence="1">
    <location>
        <begin position="61"/>
        <end position="115"/>
    </location>
</feature>
<dbReference type="Pfam" id="PF00078">
    <property type="entry name" value="RVT_1"/>
    <property type="match status" value="1"/>
</dbReference>
<reference evidence="2" key="1">
    <citation type="submission" date="2018-05" db="EMBL/GenBank/DDBJ databases">
        <title>Draft genome of Mucuna pruriens seed.</title>
        <authorList>
            <person name="Nnadi N.E."/>
            <person name="Vos R."/>
            <person name="Hasami M.H."/>
            <person name="Devisetty U.K."/>
            <person name="Aguiy J.C."/>
        </authorList>
    </citation>
    <scope>NUCLEOTIDE SEQUENCE [LARGE SCALE GENOMIC DNA]</scope>
    <source>
        <strain evidence="2">JCA_2017</strain>
    </source>
</reference>
<feature type="non-terminal residue" evidence="2">
    <location>
        <position position="1"/>
    </location>
</feature>
<dbReference type="Proteomes" id="UP000257109">
    <property type="component" value="Unassembled WGS sequence"/>
</dbReference>
<protein>
    <submittedName>
        <fullName evidence="2">Retrovirus-related Pol polyprotein from transposon 17.6</fullName>
    </submittedName>
</protein>
<evidence type="ECO:0000313" key="2">
    <source>
        <dbReference type="EMBL" id="RDX74357.1"/>
    </source>
</evidence>
<dbReference type="FunFam" id="3.30.70.270:FF:000020">
    <property type="entry name" value="Transposon Tf2-6 polyprotein-like Protein"/>
    <property type="match status" value="1"/>
</dbReference>
<evidence type="ECO:0000313" key="3">
    <source>
        <dbReference type="Proteomes" id="UP000257109"/>
    </source>
</evidence>